<sequence length="611" mass="70150">MNVNTGFGLVNVVTHPYDCNCIICETFGSKKETSVRRNSVRSDTGAVISKRVVRVRYNENFRNVLTHTEECGCALCINIDEEMYKNRSKRSTQMSTRDSVLFVHNKGLCGCKNCKTVTTFKKESIEMEQYKRDMEQQIKDYEEEMRMNHPEAMASRTSYRTIDPCYYSQATVPSMNSFPMRHSFTYDNRETACPSIDSLDSSEEDMIWPKNNHEYKEIVVNPKTKRLSLKRDERETNKSIIIVSAKPITEPEGLKDPYSDEWQQKSHRRKGRLRNKYGFARRSPDGEYERVASDFQYKNSNKQDAPYKQLKPKNKRNKVGQEQPHDQERERLDNKYDLKRWPDESRGRKFRKNSKRADRSEQKSRKHPKEHRVTGNGNVELEDPQTTLEEIIKDLVSGRSDETEDKTYTVTLGRIHNKPYTKVKIIDCSKPRIESCSSILSSDTLQCTSYDREESSSAVYFSKPFPSISVSPTCSSNFARSGGTSVVNLSHSLLTNNHCRVSEPVRQSCSQSISPSPSLLIISSIATDEIAGEDRKPKGDVKLGEPTTAKVVTTPTTRSALNQEISIQKTRQRPKKSKFKIKLGGKVRSFFKRNERKKMPPVVATVNNDIQ</sequence>
<keyword evidence="1" id="KW-0175">Coiled coil</keyword>
<dbReference type="EMBL" id="GBRD01009875">
    <property type="protein sequence ID" value="JAG55949.1"/>
    <property type="molecule type" value="Transcribed_RNA"/>
</dbReference>
<feature type="compositionally biased region" description="Basic and acidic residues" evidence="2">
    <location>
        <begin position="323"/>
        <end position="347"/>
    </location>
</feature>
<organism evidence="3">
    <name type="scientific">Lygus hesperus</name>
    <name type="common">Western plant bug</name>
    <dbReference type="NCBI Taxonomy" id="30085"/>
    <lineage>
        <taxon>Eukaryota</taxon>
        <taxon>Metazoa</taxon>
        <taxon>Ecdysozoa</taxon>
        <taxon>Arthropoda</taxon>
        <taxon>Hexapoda</taxon>
        <taxon>Insecta</taxon>
        <taxon>Pterygota</taxon>
        <taxon>Neoptera</taxon>
        <taxon>Paraneoptera</taxon>
        <taxon>Hemiptera</taxon>
        <taxon>Heteroptera</taxon>
        <taxon>Panheteroptera</taxon>
        <taxon>Cimicomorpha</taxon>
        <taxon>Miridae</taxon>
        <taxon>Mirini</taxon>
        <taxon>Lygus</taxon>
    </lineage>
</organism>
<evidence type="ECO:0000256" key="2">
    <source>
        <dbReference type="SAM" id="MobiDB-lite"/>
    </source>
</evidence>
<accession>A0A0K8SS02</accession>
<reference evidence="3" key="1">
    <citation type="submission" date="2014-09" db="EMBL/GenBank/DDBJ databases">
        <authorList>
            <person name="Magalhaes I.L.F."/>
            <person name="Oliveira U."/>
            <person name="Santos F.R."/>
            <person name="Vidigal T.H.D.A."/>
            <person name="Brescovit A.D."/>
            <person name="Santos A.J."/>
        </authorList>
    </citation>
    <scope>NUCLEOTIDE SEQUENCE</scope>
</reference>
<feature type="coiled-coil region" evidence="1">
    <location>
        <begin position="120"/>
        <end position="147"/>
    </location>
</feature>
<proteinExistence type="predicted"/>
<feature type="compositionally biased region" description="Basic and acidic residues" evidence="2">
    <location>
        <begin position="252"/>
        <end position="264"/>
    </location>
</feature>
<evidence type="ECO:0000313" key="3">
    <source>
        <dbReference type="EMBL" id="JAG55949.1"/>
    </source>
</evidence>
<evidence type="ECO:0000256" key="1">
    <source>
        <dbReference type="SAM" id="Coils"/>
    </source>
</evidence>
<feature type="compositionally biased region" description="Basic residues" evidence="2">
    <location>
        <begin position="265"/>
        <end position="275"/>
    </location>
</feature>
<dbReference type="AlphaFoldDB" id="A0A0K8SS02"/>
<name>A0A0K8SS02_LYGHE</name>
<feature type="compositionally biased region" description="Basic and acidic residues" evidence="2">
    <location>
        <begin position="282"/>
        <end position="292"/>
    </location>
</feature>
<feature type="region of interest" description="Disordered" evidence="2">
    <location>
        <begin position="250"/>
        <end position="380"/>
    </location>
</feature>
<protein>
    <submittedName>
        <fullName evidence="3">Uncharacterized protein</fullName>
    </submittedName>
</protein>